<dbReference type="AlphaFoldDB" id="A0A418FK98"/>
<evidence type="ECO:0008006" key="4">
    <source>
        <dbReference type="Google" id="ProtNLM"/>
    </source>
</evidence>
<organism evidence="2 3">
    <name type="scientific">Aphanomyces astaci</name>
    <name type="common">Crayfish plague agent</name>
    <dbReference type="NCBI Taxonomy" id="112090"/>
    <lineage>
        <taxon>Eukaryota</taxon>
        <taxon>Sar</taxon>
        <taxon>Stramenopiles</taxon>
        <taxon>Oomycota</taxon>
        <taxon>Saprolegniomycetes</taxon>
        <taxon>Saprolegniales</taxon>
        <taxon>Verrucalvaceae</taxon>
        <taxon>Aphanomyces</taxon>
    </lineage>
</organism>
<dbReference type="VEuPathDB" id="FungiDB:H257_05275"/>
<keyword evidence="1" id="KW-0472">Membrane</keyword>
<feature type="transmembrane region" description="Helical" evidence="1">
    <location>
        <begin position="332"/>
        <end position="358"/>
    </location>
</feature>
<evidence type="ECO:0000256" key="1">
    <source>
        <dbReference type="SAM" id="Phobius"/>
    </source>
</evidence>
<feature type="transmembrane region" description="Helical" evidence="1">
    <location>
        <begin position="251"/>
        <end position="275"/>
    </location>
</feature>
<evidence type="ECO:0000313" key="2">
    <source>
        <dbReference type="EMBL" id="RHZ31016.1"/>
    </source>
</evidence>
<keyword evidence="1" id="KW-0812">Transmembrane</keyword>
<evidence type="ECO:0000313" key="3">
    <source>
        <dbReference type="Proteomes" id="UP000285430"/>
    </source>
</evidence>
<proteinExistence type="predicted"/>
<keyword evidence="1" id="KW-1133">Transmembrane helix</keyword>
<protein>
    <recommendedName>
        <fullName evidence="4">DDE-1 domain-containing protein</fullName>
    </recommendedName>
</protein>
<accession>A0A418FK98</accession>
<gene>
    <name evidence="2" type="ORF">DYB37_013044</name>
</gene>
<comment type="caution">
    <text evidence="2">The sequence shown here is derived from an EMBL/GenBank/DDBJ whole genome shotgun (WGS) entry which is preliminary data.</text>
</comment>
<dbReference type="EMBL" id="QUTH01001299">
    <property type="protein sequence ID" value="RHZ31016.1"/>
    <property type="molecule type" value="Genomic_DNA"/>
</dbReference>
<feature type="non-terminal residue" evidence="2">
    <location>
        <position position="362"/>
    </location>
</feature>
<dbReference type="Proteomes" id="UP000285430">
    <property type="component" value="Unassembled WGS sequence"/>
</dbReference>
<feature type="transmembrane region" description="Helical" evidence="1">
    <location>
        <begin position="287"/>
        <end position="320"/>
    </location>
</feature>
<reference evidence="2 3" key="1">
    <citation type="submission" date="2018-08" db="EMBL/GenBank/DDBJ databases">
        <title>Aphanomyces genome sequencing and annotation.</title>
        <authorList>
            <person name="Minardi D."/>
            <person name="Oidtmann B."/>
            <person name="Van Der Giezen M."/>
            <person name="Studholme D.J."/>
        </authorList>
    </citation>
    <scope>NUCLEOTIDE SEQUENCE [LARGE SCALE GENOMIC DNA]</scope>
    <source>
        <strain evidence="2 3">Da</strain>
    </source>
</reference>
<feature type="transmembrane region" description="Helical" evidence="1">
    <location>
        <begin position="220"/>
        <end position="239"/>
    </location>
</feature>
<name>A0A418FK98_APHAT</name>
<sequence>MPRRCHKSYTIGEKRKFLALFEQDTTSSREFCATHDIPRSTWIGWQQSKEKLTGTIINAKRKTFGGQGAQPSIPFKNEMLSFMKDVRRDEHILTSMHMITFMKTYHAAWLADYKLGKRDPYKSLLKLCQDFARRHNFSQRVPCFTKIPSVDMVALRNDFAAQFWNKYDAYEQCDILNVDETGVNYDMPPGKIWAEKGKSSKVDKTQKHSDRLTAVLTCRANALVVVPGTAVVVLGSVVVELGTAVVTTGVLVVVLGSVVVVLGASVVVVGVEVVLAGEFVVVPGADVVVLGAAVVMLGAAVVVLGAAVVVLAVVVLGATVVVLGASRVVTGAAVVVAGVLVVVPGAAVVVLGAAVVVLSTAV</sequence>